<dbReference type="Gene3D" id="3.40.710.10">
    <property type="entry name" value="DD-peptidase/beta-lactamase superfamily"/>
    <property type="match status" value="1"/>
</dbReference>
<keyword evidence="8" id="KW-1185">Reference proteome</keyword>
<evidence type="ECO:0000313" key="8">
    <source>
        <dbReference type="Proteomes" id="UP000346198"/>
    </source>
</evidence>
<evidence type="ECO:0000256" key="4">
    <source>
        <dbReference type="SAM" id="Phobius"/>
    </source>
</evidence>
<dbReference type="Proteomes" id="UP000346198">
    <property type="component" value="Unassembled WGS sequence"/>
</dbReference>
<dbReference type="SUPFAM" id="SSF56601">
    <property type="entry name" value="beta-lactamase/transpeptidase-like"/>
    <property type="match status" value="1"/>
</dbReference>
<keyword evidence="2" id="KW-0121">Carboxypeptidase</keyword>
<comment type="subcellular location">
    <subcellularLocation>
        <location evidence="1">Membrane</location>
    </subcellularLocation>
</comment>
<dbReference type="PANTHER" id="PTHR30627">
    <property type="entry name" value="PEPTIDOGLYCAN D,D-TRANSPEPTIDASE"/>
    <property type="match status" value="1"/>
</dbReference>
<dbReference type="InterPro" id="IPR036138">
    <property type="entry name" value="PBP_dimer_sf"/>
</dbReference>
<gene>
    <name evidence="7" type="primary">mrdA</name>
    <name evidence="7" type="ORF">SCARR_04151</name>
</gene>
<evidence type="ECO:0000313" key="7">
    <source>
        <dbReference type="EMBL" id="VGO22070.1"/>
    </source>
</evidence>
<dbReference type="AlphaFoldDB" id="A0A6C2UP43"/>
<dbReference type="InterPro" id="IPR050515">
    <property type="entry name" value="Beta-lactam/transpept"/>
</dbReference>
<keyword evidence="2" id="KW-0378">Hydrolase</keyword>
<feature type="transmembrane region" description="Helical" evidence="4">
    <location>
        <begin position="12"/>
        <end position="35"/>
    </location>
</feature>
<dbReference type="SUPFAM" id="SSF56519">
    <property type="entry name" value="Penicillin binding protein dimerisation domain"/>
    <property type="match status" value="1"/>
</dbReference>
<feature type="domain" description="Penicillin-binding protein dimerisation" evidence="6">
    <location>
        <begin position="59"/>
        <end position="331"/>
    </location>
</feature>
<name>A0A6C2UP43_9BACT</name>
<reference evidence="7 8" key="1">
    <citation type="submission" date="2019-04" db="EMBL/GenBank/DDBJ databases">
        <authorList>
            <person name="Van Vliet M D."/>
        </authorList>
    </citation>
    <scope>NUCLEOTIDE SEQUENCE [LARGE SCALE GENOMIC DNA]</scope>
    <source>
        <strain evidence="7 8">F21</strain>
    </source>
</reference>
<evidence type="ECO:0000256" key="3">
    <source>
        <dbReference type="ARBA" id="ARBA00023136"/>
    </source>
</evidence>
<dbReference type="InterPro" id="IPR005311">
    <property type="entry name" value="PBP_dimer"/>
</dbReference>
<dbReference type="GO" id="GO:0008658">
    <property type="term" value="F:penicillin binding"/>
    <property type="evidence" value="ECO:0007669"/>
    <property type="project" value="InterPro"/>
</dbReference>
<keyword evidence="3 4" id="KW-0472">Membrane</keyword>
<feature type="domain" description="Penicillin-binding protein transpeptidase" evidence="5">
    <location>
        <begin position="379"/>
        <end position="695"/>
    </location>
</feature>
<dbReference type="InterPro" id="IPR012338">
    <property type="entry name" value="Beta-lactam/transpept-like"/>
</dbReference>
<keyword evidence="4" id="KW-1133">Transmembrane helix</keyword>
<dbReference type="EMBL" id="CAAHFH010000002">
    <property type="protein sequence ID" value="VGO22070.1"/>
    <property type="molecule type" value="Genomic_DNA"/>
</dbReference>
<accession>A0A6C2UP43</accession>
<keyword evidence="2" id="KW-0645">Protease</keyword>
<dbReference type="Gene3D" id="3.90.1310.10">
    <property type="entry name" value="Penicillin-binding protein 2a (Domain 2)"/>
    <property type="match status" value="2"/>
</dbReference>
<evidence type="ECO:0000259" key="6">
    <source>
        <dbReference type="Pfam" id="PF03717"/>
    </source>
</evidence>
<dbReference type="GO" id="GO:0071555">
    <property type="term" value="P:cell wall organization"/>
    <property type="evidence" value="ECO:0007669"/>
    <property type="project" value="TreeGrafter"/>
</dbReference>
<evidence type="ECO:0000256" key="1">
    <source>
        <dbReference type="ARBA" id="ARBA00004370"/>
    </source>
</evidence>
<dbReference type="RefSeq" id="WP_136063483.1">
    <property type="nucleotide sequence ID" value="NZ_CAAHFH010000002.1"/>
</dbReference>
<dbReference type="Pfam" id="PF00905">
    <property type="entry name" value="Transpeptidase"/>
    <property type="match status" value="1"/>
</dbReference>
<organism evidence="7 8">
    <name type="scientific">Pontiella sulfatireligans</name>
    <dbReference type="NCBI Taxonomy" id="2750658"/>
    <lineage>
        <taxon>Bacteria</taxon>
        <taxon>Pseudomonadati</taxon>
        <taxon>Kiritimatiellota</taxon>
        <taxon>Kiritimatiellia</taxon>
        <taxon>Kiritimatiellales</taxon>
        <taxon>Pontiellaceae</taxon>
        <taxon>Pontiella</taxon>
    </lineage>
</organism>
<dbReference type="GO" id="GO:0004180">
    <property type="term" value="F:carboxypeptidase activity"/>
    <property type="evidence" value="ECO:0007669"/>
    <property type="project" value="UniProtKB-KW"/>
</dbReference>
<evidence type="ECO:0000256" key="2">
    <source>
        <dbReference type="ARBA" id="ARBA00022645"/>
    </source>
</evidence>
<keyword evidence="4" id="KW-0812">Transmembrane</keyword>
<dbReference type="InterPro" id="IPR001460">
    <property type="entry name" value="PCN-bd_Tpept"/>
</dbReference>
<evidence type="ECO:0000259" key="5">
    <source>
        <dbReference type="Pfam" id="PF00905"/>
    </source>
</evidence>
<dbReference type="GO" id="GO:0005886">
    <property type="term" value="C:plasma membrane"/>
    <property type="evidence" value="ECO:0007669"/>
    <property type="project" value="TreeGrafter"/>
</dbReference>
<sequence>MAMKVRQKREQSLVVVLAVFAVMLLGMGVLLSELWSLQGPRQSGFEEVFLSQSVRRVRLPAVRGKIYDTNGECLADSVPNYCIAVFTEEMRAPRSATANALELIHEIWVRVGRKPDISYREVQNHFAMTPSEPLVAWKNLDQASIARWRARFEEWTAPPKGSFLRRKIPGLDLGKPVVNGSIVLQADELRRRGTSTAANTLELVYEISTRLGIPRQVSFQNIKDHIYARRPLPLLAWKNLDEETMASWADVCSNLAGTDIYCLPARNYPAGEALAHLVGFTLEAAAISEEQGERIHFDLRGIEGKKGLEGTYNDLLEGEPGFKLVQIDVAGFHHLDLQTRPPKPGGDLQLAIDANIQQFAVDALAMKQDGEDPNLPVRGACVVLDPNNGDVLAMASSPSFNPNSYMQSKAYRQALLKDPSSRTYHRAVFGQYPPGSTFKPIVTLGVLAASPGYAETNHICRGYLMVGKRKMRCWNHNGHGEINLQQALMHSCNVYMFKMALNTGFEPIHDMAQQFGLGQYVGLFPNLDEVPEQKDLQYGSLPAIALNDTDLCNMSIGQGAITASPLQMAMAVAAIANGGTLYRPRLVKKWRTAPDEEYSRNPTWAIRRIDVPVVALELVRSGMYDVVQHEQGSAKKARVPGIDIAGKTGSAQYRKKVDGEVVNSVHTWMISYAPFDFPRYAVAMLVEDGNSGGNTIGPRLSALYQNIFEYDGTLNKEKI</sequence>
<dbReference type="Pfam" id="PF03717">
    <property type="entry name" value="PBP_dimer"/>
    <property type="match status" value="1"/>
</dbReference>
<protein>
    <submittedName>
        <fullName evidence="7">Peptidoglycan D,D-transpeptidase MrdA</fullName>
    </submittedName>
</protein>
<proteinExistence type="predicted"/>